<dbReference type="EMBL" id="SLWV01000009">
    <property type="protein sequence ID" value="TCO75249.1"/>
    <property type="molecule type" value="Genomic_DNA"/>
</dbReference>
<evidence type="ECO:0000313" key="1">
    <source>
        <dbReference type="EMBL" id="TCO75249.1"/>
    </source>
</evidence>
<accession>A0A4R2KVL8</accession>
<dbReference type="AlphaFoldDB" id="A0A4R2KVL8"/>
<dbReference type="Proteomes" id="UP000294919">
    <property type="component" value="Unassembled WGS sequence"/>
</dbReference>
<evidence type="ECO:0000313" key="2">
    <source>
        <dbReference type="Proteomes" id="UP000294919"/>
    </source>
</evidence>
<organism evidence="1 2">
    <name type="scientific">Marinisporobacter balticus</name>
    <dbReference type="NCBI Taxonomy" id="2018667"/>
    <lineage>
        <taxon>Bacteria</taxon>
        <taxon>Bacillati</taxon>
        <taxon>Bacillota</taxon>
        <taxon>Clostridia</taxon>
        <taxon>Peptostreptococcales</taxon>
        <taxon>Thermotaleaceae</taxon>
        <taxon>Marinisporobacter</taxon>
    </lineage>
</organism>
<name>A0A4R2KVL8_9FIRM</name>
<sequence length="202" mass="23755">MIYKRWTKEETNYLIFNYSRKSIIAIGANLNRTKDSVFKKAKRLGLTTEMKHWIENEINFLVDKWGKKPADDIAKELNRSILSIKKKAIELKLGPERIANGEFLTTGDIGYLLNKNPGLIYRWIKDGIIKGKCFGKKKTLQTKPDHLIIFLKDYPEKWCANKARIDLIKPYFYYKNRADLPDWFTNKVRKDVYYKNSPTGIL</sequence>
<protein>
    <recommendedName>
        <fullName evidence="3">Helix-turn-helix protein</fullName>
    </recommendedName>
</protein>
<dbReference type="RefSeq" id="WP_132244676.1">
    <property type="nucleotide sequence ID" value="NZ_SLWV01000009.1"/>
</dbReference>
<comment type="caution">
    <text evidence="1">The sequence shown here is derived from an EMBL/GenBank/DDBJ whole genome shotgun (WGS) entry which is preliminary data.</text>
</comment>
<keyword evidence="2" id="KW-1185">Reference proteome</keyword>
<evidence type="ECO:0008006" key="3">
    <source>
        <dbReference type="Google" id="ProtNLM"/>
    </source>
</evidence>
<reference evidence="1 2" key="1">
    <citation type="submission" date="2019-03" db="EMBL/GenBank/DDBJ databases">
        <title>Genomic Encyclopedia of Type Strains, Phase IV (KMG-IV): sequencing the most valuable type-strain genomes for metagenomic binning, comparative biology and taxonomic classification.</title>
        <authorList>
            <person name="Goeker M."/>
        </authorList>
    </citation>
    <scope>NUCLEOTIDE SEQUENCE [LARGE SCALE GENOMIC DNA]</scope>
    <source>
        <strain evidence="1 2">DSM 102940</strain>
    </source>
</reference>
<dbReference type="OrthoDB" id="1669646at2"/>
<gene>
    <name evidence="1" type="ORF">EV214_10986</name>
</gene>
<proteinExistence type="predicted"/>